<dbReference type="PANTHER" id="PTHR33048:SF151">
    <property type="entry name" value="INTEGRAL MEMBRANE PROTEIN"/>
    <property type="match status" value="1"/>
</dbReference>
<evidence type="ECO:0000256" key="2">
    <source>
        <dbReference type="ARBA" id="ARBA00022692"/>
    </source>
</evidence>
<dbReference type="GO" id="GO:0016020">
    <property type="term" value="C:membrane"/>
    <property type="evidence" value="ECO:0007669"/>
    <property type="project" value="UniProtKB-SubCell"/>
</dbReference>
<comment type="similarity">
    <text evidence="5">Belongs to the SAT4 family.</text>
</comment>
<feature type="non-terminal residue" evidence="8">
    <location>
        <position position="277"/>
    </location>
</feature>
<dbReference type="PANTHER" id="PTHR33048">
    <property type="entry name" value="PTH11-LIKE INTEGRAL MEMBRANE PROTEIN (AFU_ORTHOLOGUE AFUA_5G11245)"/>
    <property type="match status" value="1"/>
</dbReference>
<keyword evidence="4 6" id="KW-0472">Membrane</keyword>
<keyword evidence="9" id="KW-1185">Reference proteome</keyword>
<evidence type="ECO:0000256" key="4">
    <source>
        <dbReference type="ARBA" id="ARBA00023136"/>
    </source>
</evidence>
<keyword evidence="2 6" id="KW-0812">Transmembrane</keyword>
<dbReference type="InterPro" id="IPR049326">
    <property type="entry name" value="Rhodopsin_dom_fungi"/>
</dbReference>
<organism evidence="8 9">
    <name type="scientific">Pseudomassariella vexata</name>
    <dbReference type="NCBI Taxonomy" id="1141098"/>
    <lineage>
        <taxon>Eukaryota</taxon>
        <taxon>Fungi</taxon>
        <taxon>Dikarya</taxon>
        <taxon>Ascomycota</taxon>
        <taxon>Pezizomycotina</taxon>
        <taxon>Sordariomycetes</taxon>
        <taxon>Xylariomycetidae</taxon>
        <taxon>Amphisphaeriales</taxon>
        <taxon>Pseudomassariaceae</taxon>
        <taxon>Pseudomassariella</taxon>
    </lineage>
</organism>
<comment type="caution">
    <text evidence="8">The sequence shown here is derived from an EMBL/GenBank/DDBJ whole genome shotgun (WGS) entry which is preliminary data.</text>
</comment>
<name>A0A1Y2EBX8_9PEZI</name>
<reference evidence="8 9" key="1">
    <citation type="submission" date="2016-07" db="EMBL/GenBank/DDBJ databases">
        <title>Pervasive Adenine N6-methylation of Active Genes in Fungi.</title>
        <authorList>
            <consortium name="DOE Joint Genome Institute"/>
            <person name="Mondo S.J."/>
            <person name="Dannebaum R.O."/>
            <person name="Kuo R.C."/>
            <person name="Labutti K."/>
            <person name="Haridas S."/>
            <person name="Kuo A."/>
            <person name="Salamov A."/>
            <person name="Ahrendt S.R."/>
            <person name="Lipzen A."/>
            <person name="Sullivan W."/>
            <person name="Andreopoulos W.B."/>
            <person name="Clum A."/>
            <person name="Lindquist E."/>
            <person name="Daum C."/>
            <person name="Ramamoorthy G.K."/>
            <person name="Gryganskyi A."/>
            <person name="Culley D."/>
            <person name="Magnuson J.K."/>
            <person name="James T.Y."/>
            <person name="O'Malley M.A."/>
            <person name="Stajich J.E."/>
            <person name="Spatafora J.W."/>
            <person name="Visel A."/>
            <person name="Grigoriev I.V."/>
        </authorList>
    </citation>
    <scope>NUCLEOTIDE SEQUENCE [LARGE SCALE GENOMIC DNA]</scope>
    <source>
        <strain evidence="8 9">CBS 129021</strain>
    </source>
</reference>
<dbReference type="OrthoDB" id="5417844at2759"/>
<keyword evidence="3 6" id="KW-1133">Transmembrane helix</keyword>
<dbReference type="Proteomes" id="UP000193689">
    <property type="component" value="Unassembled WGS sequence"/>
</dbReference>
<feature type="transmembrane region" description="Helical" evidence="6">
    <location>
        <begin position="106"/>
        <end position="128"/>
    </location>
</feature>
<feature type="non-terminal residue" evidence="8">
    <location>
        <position position="1"/>
    </location>
</feature>
<sequence length="277" mass="30761">VVLMLAGVFVGLRFGARYTCGFVYGMDDWVLVAALLCLLVLGGFNLTMMHYGLGMHAADIDREDLFLIYNYLVASQCAYLVALLLVKTSILQLYRRIFPFSRSIQYTMYFIVGMMVVWTISILCLSFFRCKPIHNTWLPQIEGTCAGSGPLWTPIFNIITDVAILTLPISQIIKLQIDRTQKAWLCVVFLLGGFVIFVSTHTFILGMKVNEIDITWTLLPSRTWCAIETSAAIISACLPTMGPLLGKLNQKIGTWGSNRKANPTPTELITIGGTGAK</sequence>
<dbReference type="InParanoid" id="A0A1Y2EBX8"/>
<comment type="subcellular location">
    <subcellularLocation>
        <location evidence="1">Membrane</location>
        <topology evidence="1">Multi-pass membrane protein</topology>
    </subcellularLocation>
</comment>
<feature type="domain" description="Rhodopsin" evidence="7">
    <location>
        <begin position="12"/>
        <end position="246"/>
    </location>
</feature>
<evidence type="ECO:0000256" key="6">
    <source>
        <dbReference type="SAM" id="Phobius"/>
    </source>
</evidence>
<dbReference type="EMBL" id="MCFJ01000003">
    <property type="protein sequence ID" value="ORY69083.1"/>
    <property type="molecule type" value="Genomic_DNA"/>
</dbReference>
<protein>
    <recommendedName>
        <fullName evidence="7">Rhodopsin domain-containing protein</fullName>
    </recommendedName>
</protein>
<dbReference type="RefSeq" id="XP_040719370.1">
    <property type="nucleotide sequence ID" value="XM_040854654.1"/>
</dbReference>
<dbReference type="GeneID" id="63770866"/>
<evidence type="ECO:0000256" key="5">
    <source>
        <dbReference type="ARBA" id="ARBA00038359"/>
    </source>
</evidence>
<dbReference type="Pfam" id="PF20684">
    <property type="entry name" value="Fung_rhodopsin"/>
    <property type="match status" value="1"/>
</dbReference>
<evidence type="ECO:0000256" key="3">
    <source>
        <dbReference type="ARBA" id="ARBA00022989"/>
    </source>
</evidence>
<evidence type="ECO:0000256" key="1">
    <source>
        <dbReference type="ARBA" id="ARBA00004141"/>
    </source>
</evidence>
<dbReference type="AlphaFoldDB" id="A0A1Y2EBX8"/>
<feature type="transmembrane region" description="Helical" evidence="6">
    <location>
        <begin position="31"/>
        <end position="53"/>
    </location>
</feature>
<dbReference type="InterPro" id="IPR052337">
    <property type="entry name" value="SAT4-like"/>
</dbReference>
<gene>
    <name evidence="8" type="ORF">BCR38DRAFT_310774</name>
</gene>
<evidence type="ECO:0000259" key="7">
    <source>
        <dbReference type="Pfam" id="PF20684"/>
    </source>
</evidence>
<dbReference type="STRING" id="1141098.A0A1Y2EBX8"/>
<evidence type="ECO:0000313" key="8">
    <source>
        <dbReference type="EMBL" id="ORY69083.1"/>
    </source>
</evidence>
<proteinExistence type="inferred from homology"/>
<accession>A0A1Y2EBX8</accession>
<feature type="transmembrane region" description="Helical" evidence="6">
    <location>
        <begin position="65"/>
        <end position="86"/>
    </location>
</feature>
<evidence type="ECO:0000313" key="9">
    <source>
        <dbReference type="Proteomes" id="UP000193689"/>
    </source>
</evidence>
<feature type="transmembrane region" description="Helical" evidence="6">
    <location>
        <begin position="183"/>
        <end position="206"/>
    </location>
</feature>